<dbReference type="InterPro" id="IPR014710">
    <property type="entry name" value="RmlC-like_jellyroll"/>
</dbReference>
<gene>
    <name evidence="3" type="ORF">FJU11_11680</name>
</gene>
<evidence type="ECO:0000259" key="2">
    <source>
        <dbReference type="PROSITE" id="PS50943"/>
    </source>
</evidence>
<dbReference type="Proteomes" id="UP000320314">
    <property type="component" value="Unassembled WGS sequence"/>
</dbReference>
<evidence type="ECO:0000313" key="4">
    <source>
        <dbReference type="Proteomes" id="UP000320314"/>
    </source>
</evidence>
<dbReference type="SMART" id="SM00530">
    <property type="entry name" value="HTH_XRE"/>
    <property type="match status" value="1"/>
</dbReference>
<organism evidence="3 4">
    <name type="scientific">Pararhizobium mangrovi</name>
    <dbReference type="NCBI Taxonomy" id="2590452"/>
    <lineage>
        <taxon>Bacteria</taxon>
        <taxon>Pseudomonadati</taxon>
        <taxon>Pseudomonadota</taxon>
        <taxon>Alphaproteobacteria</taxon>
        <taxon>Hyphomicrobiales</taxon>
        <taxon>Rhizobiaceae</taxon>
        <taxon>Rhizobium/Agrobacterium group</taxon>
        <taxon>Pararhizobium</taxon>
    </lineage>
</organism>
<name>A0A506U1X1_9HYPH</name>
<dbReference type="GO" id="GO:0005829">
    <property type="term" value="C:cytosol"/>
    <property type="evidence" value="ECO:0007669"/>
    <property type="project" value="TreeGrafter"/>
</dbReference>
<dbReference type="Gene3D" id="1.10.260.40">
    <property type="entry name" value="lambda repressor-like DNA-binding domains"/>
    <property type="match status" value="1"/>
</dbReference>
<dbReference type="InterPro" id="IPR050807">
    <property type="entry name" value="TransReg_Diox_bact_type"/>
</dbReference>
<accession>A0A506U1X1</accession>
<dbReference type="OrthoDB" id="9814751at2"/>
<dbReference type="GO" id="GO:0003700">
    <property type="term" value="F:DNA-binding transcription factor activity"/>
    <property type="evidence" value="ECO:0007669"/>
    <property type="project" value="TreeGrafter"/>
</dbReference>
<feature type="domain" description="HTH cro/C1-type" evidence="2">
    <location>
        <begin position="25"/>
        <end position="79"/>
    </location>
</feature>
<keyword evidence="4" id="KW-1185">Reference proteome</keyword>
<dbReference type="CDD" id="cd02209">
    <property type="entry name" value="cupin_XRE_C"/>
    <property type="match status" value="1"/>
</dbReference>
<dbReference type="Pfam" id="PF07883">
    <property type="entry name" value="Cupin_2"/>
    <property type="match status" value="1"/>
</dbReference>
<sequence>MPLASSASAAADSAREDDEALGRAVRRARQAQGLSLKCVAARASLSVGGLSQIERGISSPSVRSLRAICDVIGVPVHALFGNDEGQPETDRIVRAGRRRRVDFGSKGMVKEFLNARDDGALQVMEIALSPGGGSGEEPYTHDGEECGVVLQGALMLEVDGRRYSLSAGDAFTFESTLSHRFANEGEVETRVIWITTPPVW</sequence>
<dbReference type="PANTHER" id="PTHR46797">
    <property type="entry name" value="HTH-TYPE TRANSCRIPTIONAL REGULATOR"/>
    <property type="match status" value="1"/>
</dbReference>
<dbReference type="InterPro" id="IPR010982">
    <property type="entry name" value="Lambda_DNA-bd_dom_sf"/>
</dbReference>
<dbReference type="GO" id="GO:0003677">
    <property type="term" value="F:DNA binding"/>
    <property type="evidence" value="ECO:0007669"/>
    <property type="project" value="UniProtKB-KW"/>
</dbReference>
<protein>
    <submittedName>
        <fullName evidence="3">Cupin domain-containing protein</fullName>
    </submittedName>
</protein>
<evidence type="ECO:0000256" key="1">
    <source>
        <dbReference type="ARBA" id="ARBA00023125"/>
    </source>
</evidence>
<dbReference type="CDD" id="cd00093">
    <property type="entry name" value="HTH_XRE"/>
    <property type="match status" value="1"/>
</dbReference>
<evidence type="ECO:0000313" key="3">
    <source>
        <dbReference type="EMBL" id="TPW27458.1"/>
    </source>
</evidence>
<dbReference type="InterPro" id="IPR001387">
    <property type="entry name" value="Cro/C1-type_HTH"/>
</dbReference>
<dbReference type="PANTHER" id="PTHR46797:SF2">
    <property type="entry name" value="TRANSCRIPTIONAL REGULATOR"/>
    <property type="match status" value="1"/>
</dbReference>
<dbReference type="InterPro" id="IPR013096">
    <property type="entry name" value="Cupin_2"/>
</dbReference>
<dbReference type="PROSITE" id="PS50943">
    <property type="entry name" value="HTH_CROC1"/>
    <property type="match status" value="1"/>
</dbReference>
<dbReference type="Pfam" id="PF13560">
    <property type="entry name" value="HTH_31"/>
    <property type="match status" value="1"/>
</dbReference>
<dbReference type="SUPFAM" id="SSF47413">
    <property type="entry name" value="lambda repressor-like DNA-binding domains"/>
    <property type="match status" value="1"/>
</dbReference>
<dbReference type="AlphaFoldDB" id="A0A506U1X1"/>
<proteinExistence type="predicted"/>
<dbReference type="InterPro" id="IPR011051">
    <property type="entry name" value="RmlC_Cupin_sf"/>
</dbReference>
<dbReference type="Gene3D" id="2.60.120.10">
    <property type="entry name" value="Jelly Rolls"/>
    <property type="match status" value="1"/>
</dbReference>
<dbReference type="SUPFAM" id="SSF51182">
    <property type="entry name" value="RmlC-like cupins"/>
    <property type="match status" value="1"/>
</dbReference>
<reference evidence="3 4" key="1">
    <citation type="submission" date="2019-06" db="EMBL/GenBank/DDBJ databases">
        <authorList>
            <person name="Li M."/>
        </authorList>
    </citation>
    <scope>NUCLEOTIDE SEQUENCE [LARGE SCALE GENOMIC DNA]</scope>
    <source>
        <strain evidence="3 4">BGMRC6574</strain>
    </source>
</reference>
<comment type="caution">
    <text evidence="3">The sequence shown here is derived from an EMBL/GenBank/DDBJ whole genome shotgun (WGS) entry which is preliminary data.</text>
</comment>
<dbReference type="EMBL" id="VHLH01000021">
    <property type="protein sequence ID" value="TPW27458.1"/>
    <property type="molecule type" value="Genomic_DNA"/>
</dbReference>
<keyword evidence="1" id="KW-0238">DNA-binding</keyword>